<dbReference type="InterPro" id="IPR004878">
    <property type="entry name" value="Otopetrin"/>
</dbReference>
<comment type="similarity">
    <text evidence="2">Belongs to the otopetrin family.</text>
</comment>
<feature type="transmembrane region" description="Helical" evidence="11">
    <location>
        <begin position="421"/>
        <end position="442"/>
    </location>
</feature>
<evidence type="ECO:0000256" key="1">
    <source>
        <dbReference type="ARBA" id="ARBA00004651"/>
    </source>
</evidence>
<evidence type="ECO:0000256" key="8">
    <source>
        <dbReference type="ARBA" id="ARBA00023065"/>
    </source>
</evidence>
<feature type="transmembrane region" description="Helical" evidence="11">
    <location>
        <begin position="536"/>
        <end position="553"/>
    </location>
</feature>
<keyword evidence="7 11" id="KW-1133">Transmembrane helix</keyword>
<feature type="transmembrane region" description="Helical" evidence="11">
    <location>
        <begin position="462"/>
        <end position="482"/>
    </location>
</feature>
<feature type="transmembrane region" description="Helical" evidence="11">
    <location>
        <begin position="494"/>
        <end position="516"/>
    </location>
</feature>
<dbReference type="GO" id="GO:0005886">
    <property type="term" value="C:plasma membrane"/>
    <property type="evidence" value="ECO:0007669"/>
    <property type="project" value="UniProtKB-SubCell"/>
</dbReference>
<evidence type="ECO:0000256" key="11">
    <source>
        <dbReference type="SAM" id="Phobius"/>
    </source>
</evidence>
<comment type="caution">
    <text evidence="12">The sequence shown here is derived from an EMBL/GenBank/DDBJ whole genome shotgun (WGS) entry which is preliminary data.</text>
</comment>
<evidence type="ECO:0000256" key="3">
    <source>
        <dbReference type="ARBA" id="ARBA00022448"/>
    </source>
</evidence>
<dbReference type="EMBL" id="LIAE01007650">
    <property type="protein sequence ID" value="PAV77844.1"/>
    <property type="molecule type" value="Genomic_DNA"/>
</dbReference>
<organism evidence="12 13">
    <name type="scientific">Diploscapter pachys</name>
    <dbReference type="NCBI Taxonomy" id="2018661"/>
    <lineage>
        <taxon>Eukaryota</taxon>
        <taxon>Metazoa</taxon>
        <taxon>Ecdysozoa</taxon>
        <taxon>Nematoda</taxon>
        <taxon>Chromadorea</taxon>
        <taxon>Rhabditida</taxon>
        <taxon>Rhabditina</taxon>
        <taxon>Rhabditomorpha</taxon>
        <taxon>Rhabditoidea</taxon>
        <taxon>Rhabditidae</taxon>
        <taxon>Diploscapter</taxon>
    </lineage>
</organism>
<gene>
    <name evidence="12" type="ORF">WR25_19974</name>
</gene>
<dbReference type="Proteomes" id="UP000218231">
    <property type="component" value="Unassembled WGS sequence"/>
</dbReference>
<keyword evidence="5 11" id="KW-0812">Transmembrane</keyword>
<keyword evidence="3" id="KW-0813">Transport</keyword>
<sequence length="667" mass="74786">MVIAAVPRLSIKDEDGERKNPVVFIGDDDGTTYMDSPQVMMTSADRVAERFKPWIHDTKATDFFVGLLTCMYALIITIGSVVVEVSPTWSETSSIDTTFYLYMYITGILFILYCYFFSIYPETYNNLIDLLNRARIIAYPKSWYATRIIRVGEGSGTLYLRLGAVLFGSVGCVLFGLELFLCLESSYCKRPETTILKWVCAIVFTFLQMHFIFCNSKVSLDNSRKIAKFGMMHLVSVNLWTWFRFVLAKQQAKVAKKHKRSIGYAHVAANYSKNSSGSSENFTFDDDLTNMTINAILNFNSTGDVQAPPTKPTYNGDIRSSIIANGRIFALDQFGDVATFLTTCLIEYSLISAAVMFVQWKSIGEEHVVKVSKRKSKMRIDCSSSSSGMFAGIMSLITTFVSMGMYTIFETLRNNSSAMMVFGVVDLLMFSTALIACIIGLWRVRKLQYRPHIRSEAIDEILLVMGVIGEIIYCSVGMDSFVAEKGIRNETGKILPAIVFCFRFAQVIFQAAFILILSRLRCISPYAMKNKPGKQIITFLLVTNVTLFIFQTYEGMKPTFGMSPNLSLTYTYIIYSVAPLLVFYRFHSSVCFAEIWKLTYSGKEISSGHATIPGLFAAIPYLRSPLPSLPVTPQTASSCHLHDTSDTNPLGLPLPFHSSFGSQMTMK</sequence>
<evidence type="ECO:0000313" key="13">
    <source>
        <dbReference type="Proteomes" id="UP000218231"/>
    </source>
</evidence>
<keyword evidence="4" id="KW-1003">Cell membrane</keyword>
<protein>
    <submittedName>
        <fullName evidence="12">Uncharacterized protein</fullName>
    </submittedName>
</protein>
<keyword evidence="10" id="KW-0407">Ion channel</keyword>
<evidence type="ECO:0000256" key="7">
    <source>
        <dbReference type="ARBA" id="ARBA00022989"/>
    </source>
</evidence>
<evidence type="ECO:0000313" key="12">
    <source>
        <dbReference type="EMBL" id="PAV77844.1"/>
    </source>
</evidence>
<comment type="subcellular location">
    <subcellularLocation>
        <location evidence="1">Cell membrane</location>
        <topology evidence="1">Multi-pass membrane protein</topology>
    </subcellularLocation>
</comment>
<dbReference type="OrthoDB" id="6429739at2759"/>
<feature type="transmembrane region" description="Helical" evidence="11">
    <location>
        <begin position="387"/>
        <end position="409"/>
    </location>
</feature>
<dbReference type="PANTHER" id="PTHR21522:SF43">
    <property type="entry name" value="OTOPETRIN-2"/>
    <property type="match status" value="1"/>
</dbReference>
<dbReference type="Pfam" id="PF03189">
    <property type="entry name" value="Otopetrin"/>
    <property type="match status" value="1"/>
</dbReference>
<evidence type="ECO:0000256" key="5">
    <source>
        <dbReference type="ARBA" id="ARBA00022692"/>
    </source>
</evidence>
<keyword evidence="13" id="KW-1185">Reference proteome</keyword>
<keyword evidence="9 11" id="KW-0472">Membrane</keyword>
<feature type="transmembrane region" description="Helical" evidence="11">
    <location>
        <begin position="99"/>
        <end position="120"/>
    </location>
</feature>
<evidence type="ECO:0000256" key="4">
    <source>
        <dbReference type="ARBA" id="ARBA00022475"/>
    </source>
</evidence>
<evidence type="ECO:0000256" key="2">
    <source>
        <dbReference type="ARBA" id="ARBA00006513"/>
    </source>
</evidence>
<feature type="transmembrane region" description="Helical" evidence="11">
    <location>
        <begin position="573"/>
        <end position="596"/>
    </location>
</feature>
<feature type="transmembrane region" description="Helical" evidence="11">
    <location>
        <begin position="195"/>
        <end position="213"/>
    </location>
</feature>
<keyword evidence="8" id="KW-0406">Ion transport</keyword>
<evidence type="ECO:0000256" key="9">
    <source>
        <dbReference type="ARBA" id="ARBA00023136"/>
    </source>
</evidence>
<proteinExistence type="inferred from homology"/>
<dbReference type="STRING" id="2018661.A0A2A2KV79"/>
<dbReference type="PANTHER" id="PTHR21522">
    <property type="entry name" value="PROTON CHANNEL OTOP"/>
    <property type="match status" value="1"/>
</dbReference>
<dbReference type="GO" id="GO:0015252">
    <property type="term" value="F:proton channel activity"/>
    <property type="evidence" value="ECO:0007669"/>
    <property type="project" value="InterPro"/>
</dbReference>
<feature type="transmembrane region" description="Helical" evidence="11">
    <location>
        <begin position="225"/>
        <end position="247"/>
    </location>
</feature>
<reference evidence="12 13" key="1">
    <citation type="journal article" date="2017" name="Curr. Biol.">
        <title>Genome architecture and evolution of a unichromosomal asexual nematode.</title>
        <authorList>
            <person name="Fradin H."/>
            <person name="Zegar C."/>
            <person name="Gutwein M."/>
            <person name="Lucas J."/>
            <person name="Kovtun M."/>
            <person name="Corcoran D."/>
            <person name="Baugh L.R."/>
            <person name="Kiontke K."/>
            <person name="Gunsalus K."/>
            <person name="Fitch D.H."/>
            <person name="Piano F."/>
        </authorList>
    </citation>
    <scope>NUCLEOTIDE SEQUENCE [LARGE SCALE GENOMIC DNA]</scope>
    <source>
        <strain evidence="12">PF1309</strain>
    </source>
</reference>
<keyword evidence="6" id="KW-0375">Hydrogen ion transport</keyword>
<feature type="transmembrane region" description="Helical" evidence="11">
    <location>
        <begin position="158"/>
        <end position="183"/>
    </location>
</feature>
<evidence type="ECO:0000256" key="10">
    <source>
        <dbReference type="ARBA" id="ARBA00023303"/>
    </source>
</evidence>
<dbReference type="AlphaFoldDB" id="A0A2A2KV79"/>
<evidence type="ECO:0000256" key="6">
    <source>
        <dbReference type="ARBA" id="ARBA00022781"/>
    </source>
</evidence>
<name>A0A2A2KV79_9BILA</name>
<accession>A0A2A2KV79</accession>
<feature type="transmembrane region" description="Helical" evidence="11">
    <location>
        <begin position="63"/>
        <end position="87"/>
    </location>
</feature>